<evidence type="ECO:0000313" key="3">
    <source>
        <dbReference type="EMBL" id="EPC01042.1"/>
    </source>
</evidence>
<evidence type="ECO:0000259" key="1">
    <source>
        <dbReference type="PROSITE" id="PS50883"/>
    </source>
</evidence>
<dbReference type="InterPro" id="IPR029787">
    <property type="entry name" value="Nucleotide_cyclase"/>
</dbReference>
<dbReference type="RefSeq" id="WP_016417732.1">
    <property type="nucleotide sequence ID" value="NZ_KE332392.1"/>
</dbReference>
<dbReference type="GO" id="GO:0071111">
    <property type="term" value="F:cyclic-guanylate-specific phosphodiesterase activity"/>
    <property type="evidence" value="ECO:0007669"/>
    <property type="project" value="InterPro"/>
</dbReference>
<dbReference type="CDD" id="cd01948">
    <property type="entry name" value="EAL"/>
    <property type="match status" value="1"/>
</dbReference>
<dbReference type="Pfam" id="PF00990">
    <property type="entry name" value="GGDEF"/>
    <property type="match status" value="1"/>
</dbReference>
<feature type="domain" description="GGDEF" evidence="2">
    <location>
        <begin position="423"/>
        <end position="574"/>
    </location>
</feature>
<dbReference type="InterPro" id="IPR050706">
    <property type="entry name" value="Cyclic-di-GMP_PDE-like"/>
</dbReference>
<sequence length="576" mass="65526">MQRTDAQWLDTIFTAENLTPLFQPIVDAGSQTIFGYEALIRGPSDSPLHSPLTLFDTAARLGRLVDLDLLCRRLAIQRFMRLGLPGRLFLNVMPTTIVERDFREGLTLQYLDQVGLAPERVVIELTEHTPIHDYDLMRQAVDHYRQMGFRVALDDLGAGYSSLRHWAELRPDFVKIDRHFIHNIDQDPLKRQFLQSILDVSRHLDCQVIAEGIETTGEYRCLWGLNWSFLQGYYFSRPSENPPQTIAHMLPANNTATGHSVATAASICRPIEPVEVDTPVLSLAERFRAQPDLRCVAVVQRRVPVGIVRRHEFLTLFTNPFSHSLYAKRRIEELIEKRWLMARHDTPLEQLSQQITDTNDTMQEDVVIVDDQGHYRGMGRLLDLLREITAIQLRCARHANPLTGLPGNILINDTLTSLLDQERQFTAIYCDLDNFKAYNDTYGYARGDKVIVALSRILQEQAGCRDDFIGHIGGDDFMMALVSENWRAICQDILGAFEHLAPSFYDLEHRRAGGIHIENRQGTATFYPLVSLSIAALPIHPGTRYSSLDIASQLSELKSQAKKRPGNSLFVDRRQA</sequence>
<dbReference type="PATRIC" id="fig|1121939.11.peg.3214"/>
<dbReference type="AlphaFoldDB" id="S2KFZ0"/>
<dbReference type="Gene3D" id="3.10.580.10">
    <property type="entry name" value="CBS-domain"/>
    <property type="match status" value="1"/>
</dbReference>
<dbReference type="EMBL" id="ASTJ01000036">
    <property type="protein sequence ID" value="EPC01042.1"/>
    <property type="molecule type" value="Genomic_DNA"/>
</dbReference>
<dbReference type="PANTHER" id="PTHR33121">
    <property type="entry name" value="CYCLIC DI-GMP PHOSPHODIESTERASE PDEF"/>
    <property type="match status" value="1"/>
</dbReference>
<dbReference type="Pfam" id="PF00563">
    <property type="entry name" value="EAL"/>
    <property type="match status" value="1"/>
</dbReference>
<dbReference type="STRING" id="1121939.L861_10745"/>
<dbReference type="Gene3D" id="3.30.70.270">
    <property type="match status" value="1"/>
</dbReference>
<dbReference type="SMART" id="SM00267">
    <property type="entry name" value="GGDEF"/>
    <property type="match status" value="1"/>
</dbReference>
<dbReference type="eggNOG" id="COG2199">
    <property type="taxonomic scope" value="Bacteria"/>
</dbReference>
<dbReference type="InterPro" id="IPR001633">
    <property type="entry name" value="EAL_dom"/>
</dbReference>
<dbReference type="SUPFAM" id="SSF54631">
    <property type="entry name" value="CBS-domain pair"/>
    <property type="match status" value="1"/>
</dbReference>
<dbReference type="OrthoDB" id="1673646at2"/>
<reference evidence="3 4" key="1">
    <citation type="journal article" date="2013" name="Genome Announc.">
        <title>Draft genome sequence of the moderately halophilic gammaproteobacterium Halomonas anticariensis FP35.</title>
        <authorList>
            <person name="Tahrioui A."/>
            <person name="Quesada E."/>
            <person name="Llamas I."/>
        </authorList>
    </citation>
    <scope>NUCLEOTIDE SEQUENCE [LARGE SCALE GENOMIC DNA]</scope>
    <source>
        <strain evidence="4">DSM 16096 / CECT 5854 / LMG 22089 / FP35</strain>
    </source>
</reference>
<feature type="domain" description="EAL" evidence="1">
    <location>
        <begin position="1"/>
        <end position="252"/>
    </location>
</feature>
<dbReference type="CDD" id="cd01949">
    <property type="entry name" value="GGDEF"/>
    <property type="match status" value="1"/>
</dbReference>
<dbReference type="PANTHER" id="PTHR33121:SF76">
    <property type="entry name" value="SIGNALING PROTEIN"/>
    <property type="match status" value="1"/>
</dbReference>
<dbReference type="eggNOG" id="COG2200">
    <property type="taxonomic scope" value="Bacteria"/>
</dbReference>
<accession>S2KFZ0</accession>
<evidence type="ECO:0000259" key="2">
    <source>
        <dbReference type="PROSITE" id="PS50887"/>
    </source>
</evidence>
<dbReference type="PROSITE" id="PS50887">
    <property type="entry name" value="GGDEF"/>
    <property type="match status" value="1"/>
</dbReference>
<keyword evidence="4" id="KW-1185">Reference proteome</keyword>
<dbReference type="SUPFAM" id="SSF55073">
    <property type="entry name" value="Nucleotide cyclase"/>
    <property type="match status" value="1"/>
</dbReference>
<dbReference type="InterPro" id="IPR035919">
    <property type="entry name" value="EAL_sf"/>
</dbReference>
<dbReference type="SMART" id="SM00052">
    <property type="entry name" value="EAL"/>
    <property type="match status" value="1"/>
</dbReference>
<dbReference type="InterPro" id="IPR043128">
    <property type="entry name" value="Rev_trsase/Diguanyl_cyclase"/>
</dbReference>
<comment type="caution">
    <text evidence="3">The sequence shown here is derived from an EMBL/GenBank/DDBJ whole genome shotgun (WGS) entry which is preliminary data.</text>
</comment>
<dbReference type="InterPro" id="IPR046342">
    <property type="entry name" value="CBS_dom_sf"/>
</dbReference>
<dbReference type="Proteomes" id="UP000014463">
    <property type="component" value="Unassembled WGS sequence"/>
</dbReference>
<dbReference type="SUPFAM" id="SSF141868">
    <property type="entry name" value="EAL domain-like"/>
    <property type="match status" value="1"/>
</dbReference>
<proteinExistence type="predicted"/>
<protein>
    <recommendedName>
        <fullName evidence="5">Diguanylate phosphodiesterase</fullName>
    </recommendedName>
</protein>
<evidence type="ECO:0000313" key="4">
    <source>
        <dbReference type="Proteomes" id="UP000014463"/>
    </source>
</evidence>
<gene>
    <name evidence="3" type="ORF">L861_10745</name>
</gene>
<dbReference type="PROSITE" id="PS50883">
    <property type="entry name" value="EAL"/>
    <property type="match status" value="1"/>
</dbReference>
<dbReference type="NCBIfam" id="TIGR00254">
    <property type="entry name" value="GGDEF"/>
    <property type="match status" value="1"/>
</dbReference>
<dbReference type="InterPro" id="IPR000160">
    <property type="entry name" value="GGDEF_dom"/>
</dbReference>
<organism evidence="3 4">
    <name type="scientific">Litchfieldella anticariensis (strain DSM 16096 / CECT 5854 / CIP 108499 / LMG 22089 / FP35)</name>
    <name type="common">Halomonas anticariensis</name>
    <dbReference type="NCBI Taxonomy" id="1121939"/>
    <lineage>
        <taxon>Bacteria</taxon>
        <taxon>Pseudomonadati</taxon>
        <taxon>Pseudomonadota</taxon>
        <taxon>Gammaproteobacteria</taxon>
        <taxon>Oceanospirillales</taxon>
        <taxon>Halomonadaceae</taxon>
        <taxon>Litchfieldella</taxon>
    </lineage>
</organism>
<dbReference type="Gene3D" id="3.20.20.450">
    <property type="entry name" value="EAL domain"/>
    <property type="match status" value="1"/>
</dbReference>
<name>S2KFZ0_LITA3</name>
<evidence type="ECO:0008006" key="5">
    <source>
        <dbReference type="Google" id="ProtNLM"/>
    </source>
</evidence>